<evidence type="ECO:0000313" key="3">
    <source>
        <dbReference type="Proteomes" id="UP000221165"/>
    </source>
</evidence>
<gene>
    <name evidence="2" type="ORF">CSUI_003469</name>
</gene>
<comment type="caution">
    <text evidence="2">The sequence shown here is derived from an EMBL/GenBank/DDBJ whole genome shotgun (WGS) entry which is preliminary data.</text>
</comment>
<evidence type="ECO:0000256" key="1">
    <source>
        <dbReference type="SAM" id="MobiDB-lite"/>
    </source>
</evidence>
<dbReference type="VEuPathDB" id="ToxoDB:CSUI_003469"/>
<organism evidence="2 3">
    <name type="scientific">Cystoisospora suis</name>
    <dbReference type="NCBI Taxonomy" id="483139"/>
    <lineage>
        <taxon>Eukaryota</taxon>
        <taxon>Sar</taxon>
        <taxon>Alveolata</taxon>
        <taxon>Apicomplexa</taxon>
        <taxon>Conoidasida</taxon>
        <taxon>Coccidia</taxon>
        <taxon>Eucoccidiorida</taxon>
        <taxon>Eimeriorina</taxon>
        <taxon>Sarcocystidae</taxon>
        <taxon>Cystoisospora</taxon>
    </lineage>
</organism>
<sequence>MATVMHGRRTPAPDVIPQRLIDVTDYAGKPSFSRNGRVSTDDYVTDVVPQHRRHLSNQSYGPGAGMAGVEAGRMSEIQQHTRKRTDPMKSASDSVKTLLVSADSEPNGRGSGSYYETGSKGLSGRPTQIPVPRPSKRSHLRFCGGDPEDQRRHFQTRWQVIDGKMEFCTSRKGGSGSVEFDYEQLDRDATYHTWKRMLGTYQKLNRSSLQSDRFLTVEADAARSDRLPDVKNRAPPFANPDGPFEQRNPNIRPVHCGHLDRTLCPRKGEATSEGKLSGKGASTGAVGLRQSHLATSSLAPQPGPQPIRHLRRAEYGGAHVGDSMYSILRSPVEDRVPRGRPEAFRTEDYSNMHAQEQGSQYAPPRNQEGQPGGYHLDQGPPPASQPFEYAGGVNHQGQHPQYQSQGGNIHSMPQQQESRYASRMPEEHGGGMSQGQHQDFYHTPSAQPTY</sequence>
<keyword evidence="3" id="KW-1185">Reference proteome</keyword>
<feature type="region of interest" description="Disordered" evidence="1">
    <location>
        <begin position="228"/>
        <end position="249"/>
    </location>
</feature>
<name>A0A2C6L471_9APIC</name>
<feature type="region of interest" description="Disordered" evidence="1">
    <location>
        <begin position="77"/>
        <end position="139"/>
    </location>
</feature>
<protein>
    <submittedName>
        <fullName evidence="2">Thioredoxin-like associated protein</fullName>
    </submittedName>
</protein>
<feature type="region of interest" description="Disordered" evidence="1">
    <location>
        <begin position="344"/>
        <end position="450"/>
    </location>
</feature>
<dbReference type="OrthoDB" id="387413at2759"/>
<dbReference type="RefSeq" id="XP_067924355.1">
    <property type="nucleotide sequence ID" value="XM_068063667.1"/>
</dbReference>
<reference evidence="2 3" key="1">
    <citation type="journal article" date="2017" name="Int. J. Parasitol.">
        <title>The genome of the protozoan parasite Cystoisospora suis and a reverse vaccinology approach to identify vaccine candidates.</title>
        <authorList>
            <person name="Palmieri N."/>
            <person name="Shrestha A."/>
            <person name="Ruttkowski B."/>
            <person name="Beck T."/>
            <person name="Vogl C."/>
            <person name="Tomley F."/>
            <person name="Blake D.P."/>
            <person name="Joachim A."/>
        </authorList>
    </citation>
    <scope>NUCLEOTIDE SEQUENCE [LARGE SCALE GENOMIC DNA]</scope>
    <source>
        <strain evidence="2 3">Wien I</strain>
    </source>
</reference>
<dbReference type="EMBL" id="MIGC01001551">
    <property type="protein sequence ID" value="PHJ22678.1"/>
    <property type="molecule type" value="Genomic_DNA"/>
</dbReference>
<accession>A0A2C6L471</accession>
<feature type="compositionally biased region" description="Polar residues" evidence="1">
    <location>
        <begin position="395"/>
        <end position="419"/>
    </location>
</feature>
<evidence type="ECO:0000313" key="2">
    <source>
        <dbReference type="EMBL" id="PHJ22678.1"/>
    </source>
</evidence>
<dbReference type="AlphaFoldDB" id="A0A2C6L471"/>
<dbReference type="Proteomes" id="UP000221165">
    <property type="component" value="Unassembled WGS sequence"/>
</dbReference>
<dbReference type="GeneID" id="94426878"/>
<proteinExistence type="predicted"/>